<comment type="caution">
    <text evidence="1">The sequence shown here is derived from an EMBL/GenBank/DDBJ whole genome shotgun (WGS) entry which is preliminary data.</text>
</comment>
<gene>
    <name evidence="1" type="ORF">ACFOET_17905</name>
</gene>
<dbReference type="EMBL" id="JBHRTA010000051">
    <property type="protein sequence ID" value="MFC3199502.1"/>
    <property type="molecule type" value="Genomic_DNA"/>
</dbReference>
<protein>
    <submittedName>
        <fullName evidence="1">Uncharacterized protein</fullName>
    </submittedName>
</protein>
<dbReference type="Proteomes" id="UP001595526">
    <property type="component" value="Unassembled WGS sequence"/>
</dbReference>
<accession>A0ABV7JQP7</accession>
<organism evidence="1 2">
    <name type="scientific">Parapedobacter deserti</name>
    <dbReference type="NCBI Taxonomy" id="1912957"/>
    <lineage>
        <taxon>Bacteria</taxon>
        <taxon>Pseudomonadati</taxon>
        <taxon>Bacteroidota</taxon>
        <taxon>Sphingobacteriia</taxon>
        <taxon>Sphingobacteriales</taxon>
        <taxon>Sphingobacteriaceae</taxon>
        <taxon>Parapedobacter</taxon>
    </lineage>
</organism>
<dbReference type="RefSeq" id="WP_379025198.1">
    <property type="nucleotide sequence ID" value="NZ_JBHRTA010000051.1"/>
</dbReference>
<keyword evidence="2" id="KW-1185">Reference proteome</keyword>
<name>A0ABV7JQP7_9SPHI</name>
<evidence type="ECO:0000313" key="2">
    <source>
        <dbReference type="Proteomes" id="UP001595526"/>
    </source>
</evidence>
<reference evidence="2" key="1">
    <citation type="journal article" date="2019" name="Int. J. Syst. Evol. Microbiol.">
        <title>The Global Catalogue of Microorganisms (GCM) 10K type strain sequencing project: providing services to taxonomists for standard genome sequencing and annotation.</title>
        <authorList>
            <consortium name="The Broad Institute Genomics Platform"/>
            <consortium name="The Broad Institute Genome Sequencing Center for Infectious Disease"/>
            <person name="Wu L."/>
            <person name="Ma J."/>
        </authorList>
    </citation>
    <scope>NUCLEOTIDE SEQUENCE [LARGE SCALE GENOMIC DNA]</scope>
    <source>
        <strain evidence="2">KCTC 52416</strain>
    </source>
</reference>
<evidence type="ECO:0000313" key="1">
    <source>
        <dbReference type="EMBL" id="MFC3199502.1"/>
    </source>
</evidence>
<proteinExistence type="predicted"/>
<sequence length="130" mass="15703">MNENVNCLFSNLDPQLFNEAYNNFLRCLNPDFEPLEINETVYGLDTEEQECFIQHFITNWIYYYTINNLKTKVRRTDFEHPYTVDYLLPFIDRKYGTDTPASLALGAKILRMKSEVYTKRVANRRWYYDR</sequence>